<dbReference type="EMBL" id="BSPX01000034">
    <property type="protein sequence ID" value="GLT22935.1"/>
    <property type="molecule type" value="Genomic_DNA"/>
</dbReference>
<feature type="region of interest" description="Disordered" evidence="1">
    <location>
        <begin position="1"/>
        <end position="58"/>
    </location>
</feature>
<evidence type="ECO:0000313" key="2">
    <source>
        <dbReference type="EMBL" id="GLT22935.1"/>
    </source>
</evidence>
<name>A0ABQ6FDV4_9RHOO</name>
<sequence>MAGRGLGKVGPGLGMGAPVPEQDRRWIERLPRATGAAPPVGEAPAAGGDQASGLPASRGLRERRICMASLRESSAVPLPAILAKR</sequence>
<feature type="compositionally biased region" description="Low complexity" evidence="1">
    <location>
        <begin position="33"/>
        <end position="48"/>
    </location>
</feature>
<protein>
    <submittedName>
        <fullName evidence="2">Uncharacterized protein</fullName>
    </submittedName>
</protein>
<feature type="compositionally biased region" description="Gly residues" evidence="1">
    <location>
        <begin position="1"/>
        <end position="15"/>
    </location>
</feature>
<feature type="compositionally biased region" description="Basic and acidic residues" evidence="1">
    <location>
        <begin position="21"/>
        <end position="31"/>
    </location>
</feature>
<reference evidence="3" key="1">
    <citation type="journal article" date="2019" name="Int. J. Syst. Evol. Microbiol.">
        <title>The Global Catalogue of Microorganisms (GCM) 10K type strain sequencing project: providing services to taxonomists for standard genome sequencing and annotation.</title>
        <authorList>
            <consortium name="The Broad Institute Genomics Platform"/>
            <consortium name="The Broad Institute Genome Sequencing Center for Infectious Disease"/>
            <person name="Wu L."/>
            <person name="Ma J."/>
        </authorList>
    </citation>
    <scope>NUCLEOTIDE SEQUENCE [LARGE SCALE GENOMIC DNA]</scope>
    <source>
        <strain evidence="3">NBRC 102407</strain>
    </source>
</reference>
<accession>A0ABQ6FDV4</accession>
<evidence type="ECO:0000256" key="1">
    <source>
        <dbReference type="SAM" id="MobiDB-lite"/>
    </source>
</evidence>
<gene>
    <name evidence="2" type="ORF">GCM10007933_23960</name>
</gene>
<keyword evidence="3" id="KW-1185">Reference proteome</keyword>
<evidence type="ECO:0000313" key="3">
    <source>
        <dbReference type="Proteomes" id="UP001157167"/>
    </source>
</evidence>
<dbReference type="Proteomes" id="UP001157167">
    <property type="component" value="Unassembled WGS sequence"/>
</dbReference>
<organism evidence="2 3">
    <name type="scientific">Zoogloea oryzae</name>
    <dbReference type="NCBI Taxonomy" id="310767"/>
    <lineage>
        <taxon>Bacteria</taxon>
        <taxon>Pseudomonadati</taxon>
        <taxon>Pseudomonadota</taxon>
        <taxon>Betaproteobacteria</taxon>
        <taxon>Rhodocyclales</taxon>
        <taxon>Zoogloeaceae</taxon>
        <taxon>Zoogloea</taxon>
    </lineage>
</organism>
<comment type="caution">
    <text evidence="2">The sequence shown here is derived from an EMBL/GenBank/DDBJ whole genome shotgun (WGS) entry which is preliminary data.</text>
</comment>
<proteinExistence type="predicted"/>